<feature type="region of interest" description="Disordered" evidence="1">
    <location>
        <begin position="1"/>
        <end position="24"/>
    </location>
</feature>
<dbReference type="AlphaFoldDB" id="A0A7I4Z0B2"/>
<feature type="compositionally biased region" description="Low complexity" evidence="1">
    <location>
        <begin position="279"/>
        <end position="288"/>
    </location>
</feature>
<dbReference type="WBParaSite" id="HCON_00167590-00001">
    <property type="protein sequence ID" value="HCON_00167590-00001"/>
    <property type="gene ID" value="HCON_00167590"/>
</dbReference>
<dbReference type="Proteomes" id="UP000025227">
    <property type="component" value="Unplaced"/>
</dbReference>
<reference evidence="3" key="1">
    <citation type="submission" date="2020-12" db="UniProtKB">
        <authorList>
            <consortium name="WormBaseParasite"/>
        </authorList>
    </citation>
    <scope>IDENTIFICATION</scope>
    <source>
        <strain evidence="3">MHco3</strain>
    </source>
</reference>
<keyword evidence="2" id="KW-1185">Reference proteome</keyword>
<sequence length="340" mass="39186">MVHRPGTPTDDASQGPSSAKKSRTQISNMKELLHEGGALLMNAAENMEILTRQSDPTLRLISHIKETEQRLKFYQDKTTSVMRDVLTSTSALTPFMEDVRTLLERIKSNTFDVAKPSDLNDANVALTIRWDEIHQDVKRTRELLERHNFQKLSFEINLLQGRFDAMESRLAALTTANFTSAASEPTPRRRGKERLLQLLENTRSELAKVRSDTKEIAAEIEKRESKGTSSDLCRLDELKEKRGRLRARESTLEHEMSTLEKRIHSEREDDRRQADSRRQSTTSTSTCTPRRDRERGDNRSRSRQDSRSRERNRHREDDSRVAEGEIRRQVPSIVVRPPGV</sequence>
<protein>
    <submittedName>
        <fullName evidence="3">DASH complex subunit SPC19</fullName>
    </submittedName>
</protein>
<dbReference type="OrthoDB" id="5900115at2759"/>
<feature type="compositionally biased region" description="Basic and acidic residues" evidence="1">
    <location>
        <begin position="246"/>
        <end position="278"/>
    </location>
</feature>
<evidence type="ECO:0000313" key="3">
    <source>
        <dbReference type="WBParaSite" id="HCON_00167590-00001"/>
    </source>
</evidence>
<name>A0A7I4Z0B2_HAECO</name>
<accession>A0A7I4Z0B2</accession>
<evidence type="ECO:0000313" key="2">
    <source>
        <dbReference type="Proteomes" id="UP000025227"/>
    </source>
</evidence>
<organism evidence="2 3">
    <name type="scientific">Haemonchus contortus</name>
    <name type="common">Barber pole worm</name>
    <dbReference type="NCBI Taxonomy" id="6289"/>
    <lineage>
        <taxon>Eukaryota</taxon>
        <taxon>Metazoa</taxon>
        <taxon>Ecdysozoa</taxon>
        <taxon>Nematoda</taxon>
        <taxon>Chromadorea</taxon>
        <taxon>Rhabditida</taxon>
        <taxon>Rhabditina</taxon>
        <taxon>Rhabditomorpha</taxon>
        <taxon>Strongyloidea</taxon>
        <taxon>Trichostrongylidae</taxon>
        <taxon>Haemonchus</taxon>
    </lineage>
</organism>
<feature type="compositionally biased region" description="Basic and acidic residues" evidence="1">
    <location>
        <begin position="289"/>
        <end position="328"/>
    </location>
</feature>
<proteinExistence type="predicted"/>
<feature type="compositionally biased region" description="Polar residues" evidence="1">
    <location>
        <begin position="10"/>
        <end position="24"/>
    </location>
</feature>
<evidence type="ECO:0000256" key="1">
    <source>
        <dbReference type="SAM" id="MobiDB-lite"/>
    </source>
</evidence>
<feature type="region of interest" description="Disordered" evidence="1">
    <location>
        <begin position="246"/>
        <end position="340"/>
    </location>
</feature>